<keyword evidence="3" id="KW-1185">Reference proteome</keyword>
<dbReference type="Proteomes" id="UP001174934">
    <property type="component" value="Unassembled WGS sequence"/>
</dbReference>
<proteinExistence type="predicted"/>
<reference evidence="2" key="1">
    <citation type="submission" date="2023-06" db="EMBL/GenBank/DDBJ databases">
        <title>Genome-scale phylogeny and comparative genomics of the fungal order Sordariales.</title>
        <authorList>
            <consortium name="Lawrence Berkeley National Laboratory"/>
            <person name="Hensen N."/>
            <person name="Bonometti L."/>
            <person name="Westerberg I."/>
            <person name="Brannstrom I.O."/>
            <person name="Guillou S."/>
            <person name="Cros-Aarteil S."/>
            <person name="Calhoun S."/>
            <person name="Haridas S."/>
            <person name="Kuo A."/>
            <person name="Mondo S."/>
            <person name="Pangilinan J."/>
            <person name="Riley R."/>
            <person name="LaButti K."/>
            <person name="Andreopoulos B."/>
            <person name="Lipzen A."/>
            <person name="Chen C."/>
            <person name="Yanf M."/>
            <person name="Daum C."/>
            <person name="Ng V."/>
            <person name="Clum A."/>
            <person name="Steindorff A."/>
            <person name="Ohm R."/>
            <person name="Martin F."/>
            <person name="Silar P."/>
            <person name="Natvig D."/>
            <person name="Lalanne C."/>
            <person name="Gautier V."/>
            <person name="Ament-velasquez S.L."/>
            <person name="Kruys A."/>
            <person name="Hutchinson M.I."/>
            <person name="Powell A.J."/>
            <person name="Barry K."/>
            <person name="Miller A.N."/>
            <person name="Grigoriev I.V."/>
            <person name="Debuchy R."/>
            <person name="Gladieux P."/>
            <person name="Thoren M.H."/>
            <person name="Johannesson H."/>
        </authorList>
    </citation>
    <scope>NUCLEOTIDE SEQUENCE</scope>
    <source>
        <strain evidence="2">SMH3391-2</strain>
    </source>
</reference>
<name>A0AA40CEY1_9PEZI</name>
<accession>A0AA40CEY1</accession>
<gene>
    <name evidence="2" type="ORF">B0T17DRAFT_502521</name>
</gene>
<evidence type="ECO:0000313" key="3">
    <source>
        <dbReference type="Proteomes" id="UP001174934"/>
    </source>
</evidence>
<feature type="region of interest" description="Disordered" evidence="1">
    <location>
        <begin position="50"/>
        <end position="81"/>
    </location>
</feature>
<evidence type="ECO:0000256" key="1">
    <source>
        <dbReference type="SAM" id="MobiDB-lite"/>
    </source>
</evidence>
<feature type="compositionally biased region" description="Basic and acidic residues" evidence="1">
    <location>
        <begin position="62"/>
        <end position="73"/>
    </location>
</feature>
<dbReference type="EMBL" id="JAULSR010000001">
    <property type="protein sequence ID" value="KAK0634928.1"/>
    <property type="molecule type" value="Genomic_DNA"/>
</dbReference>
<dbReference type="AlphaFoldDB" id="A0AA40CEY1"/>
<comment type="caution">
    <text evidence="2">The sequence shown here is derived from an EMBL/GenBank/DDBJ whole genome shotgun (WGS) entry which is preliminary data.</text>
</comment>
<protein>
    <submittedName>
        <fullName evidence="2">Uncharacterized protein</fullName>
    </submittedName>
</protein>
<organism evidence="2 3">
    <name type="scientific">Bombardia bombarda</name>
    <dbReference type="NCBI Taxonomy" id="252184"/>
    <lineage>
        <taxon>Eukaryota</taxon>
        <taxon>Fungi</taxon>
        <taxon>Dikarya</taxon>
        <taxon>Ascomycota</taxon>
        <taxon>Pezizomycotina</taxon>
        <taxon>Sordariomycetes</taxon>
        <taxon>Sordariomycetidae</taxon>
        <taxon>Sordariales</taxon>
        <taxon>Lasiosphaeriaceae</taxon>
        <taxon>Bombardia</taxon>
    </lineage>
</organism>
<evidence type="ECO:0000313" key="2">
    <source>
        <dbReference type="EMBL" id="KAK0634928.1"/>
    </source>
</evidence>
<sequence length="334" mass="36258">MPVSDSAWCKRQGGMLPLSPHLALAPQITVVSPGSEQAPRRTITTLLVGALQPPPAPTTGKEPQKNRADDPHFKPQRGNKVGGITGLGDEGERQAWGSATLATHLPVHTHTTEVGPGCSENECREWIPNHESQITSSTSAVRECVSVTRHALHVCGMYEYASNSPGLGSDGSVGYAWIGEVNVLSPCYPIQSISSSGRSPEYLAPRTPVIVNHAVESSSSRIRCLKKIYLNNKDPASYSDAWLAWGLYTVEGRCFALLVDKTGGDQRTASGTTTLHVELRSFAVMGWTGLDWTREQLLVWECGSSYSEPIMHTTAYIAGGKAWQRARGRFEEDE</sequence>